<feature type="domain" description="Rad21/Rec8-like protein C-terminal eukaryotic" evidence="1">
    <location>
        <begin position="117"/>
        <end position="167"/>
    </location>
</feature>
<protein>
    <recommendedName>
        <fullName evidence="1">Rad21/Rec8-like protein C-terminal eukaryotic domain-containing protein</fullName>
    </recommendedName>
</protein>
<organism evidence="2 3">
    <name type="scientific">Intoshia linei</name>
    <dbReference type="NCBI Taxonomy" id="1819745"/>
    <lineage>
        <taxon>Eukaryota</taxon>
        <taxon>Metazoa</taxon>
        <taxon>Spiralia</taxon>
        <taxon>Lophotrochozoa</taxon>
        <taxon>Mesozoa</taxon>
        <taxon>Orthonectida</taxon>
        <taxon>Rhopaluridae</taxon>
        <taxon>Intoshia</taxon>
    </lineage>
</organism>
<dbReference type="PANTHER" id="PTHR12585:SF69">
    <property type="entry name" value="FI11703P"/>
    <property type="match status" value="1"/>
</dbReference>
<dbReference type="Pfam" id="PF04824">
    <property type="entry name" value="Rad21_Rec8"/>
    <property type="match status" value="1"/>
</dbReference>
<dbReference type="Proteomes" id="UP000078046">
    <property type="component" value="Unassembled WGS sequence"/>
</dbReference>
<evidence type="ECO:0000313" key="3">
    <source>
        <dbReference type="Proteomes" id="UP000078046"/>
    </source>
</evidence>
<dbReference type="InterPro" id="IPR023093">
    <property type="entry name" value="ScpA-like_C"/>
</dbReference>
<evidence type="ECO:0000259" key="1">
    <source>
        <dbReference type="Pfam" id="PF04824"/>
    </source>
</evidence>
<dbReference type="GO" id="GO:0008278">
    <property type="term" value="C:cohesin complex"/>
    <property type="evidence" value="ECO:0007669"/>
    <property type="project" value="InterPro"/>
</dbReference>
<proteinExistence type="predicted"/>
<name>A0A177ARV6_9BILA</name>
<evidence type="ECO:0000313" key="2">
    <source>
        <dbReference type="EMBL" id="OAF64121.1"/>
    </source>
</evidence>
<dbReference type="EMBL" id="LWCA01002111">
    <property type="protein sequence ID" value="OAF64121.1"/>
    <property type="molecule type" value="Genomic_DNA"/>
</dbReference>
<comment type="caution">
    <text evidence="2">The sequence shown here is derived from an EMBL/GenBank/DDBJ whole genome shotgun (WGS) entry which is preliminary data.</text>
</comment>
<dbReference type="PANTHER" id="PTHR12585">
    <property type="entry name" value="SCC1 / RAD21 FAMILY MEMBER"/>
    <property type="match status" value="1"/>
</dbReference>
<dbReference type="GO" id="GO:0007062">
    <property type="term" value="P:sister chromatid cohesion"/>
    <property type="evidence" value="ECO:0007669"/>
    <property type="project" value="InterPro"/>
</dbReference>
<dbReference type="GO" id="GO:1990414">
    <property type="term" value="P:replication-born double-strand break repair via sister chromatid exchange"/>
    <property type="evidence" value="ECO:0007669"/>
    <property type="project" value="TreeGrafter"/>
</dbReference>
<dbReference type="InterPro" id="IPR036390">
    <property type="entry name" value="WH_DNA-bd_sf"/>
</dbReference>
<gene>
    <name evidence="2" type="ORF">A3Q56_08177</name>
</gene>
<dbReference type="SUPFAM" id="SSF46785">
    <property type="entry name" value="Winged helix' DNA-binding domain"/>
    <property type="match status" value="1"/>
</dbReference>
<dbReference type="AlphaFoldDB" id="A0A177ARV6"/>
<dbReference type="Gene3D" id="1.10.10.580">
    <property type="entry name" value="Structural maintenance of chromosome 1. Chain E"/>
    <property type="match status" value="1"/>
</dbReference>
<keyword evidence="3" id="KW-1185">Reference proteome</keyword>
<dbReference type="InterPro" id="IPR039781">
    <property type="entry name" value="Rad21/Rec8-like"/>
</dbReference>
<dbReference type="InterPro" id="IPR006909">
    <property type="entry name" value="Rad21/Rec8_C_eu"/>
</dbReference>
<dbReference type="GO" id="GO:0003682">
    <property type="term" value="F:chromatin binding"/>
    <property type="evidence" value="ECO:0007669"/>
    <property type="project" value="TreeGrafter"/>
</dbReference>
<sequence length="173" mass="19990">MFQKMTFVGQNYSKINMISDFNNTLMTSHLPEIEDEKMRFDEVSTIMNPMDNLSEATLTFDASKMARFDSTVDYCENTNDLQLDKFEKIGMNTETSYWRSSTKKMAMSISENLKSQNSIKFSTFTRRTSRKTASLLFYDLLVLSKHTCIDTQQSTTFSDITISRGEKYSVIDV</sequence>
<reference evidence="2 3" key="1">
    <citation type="submission" date="2016-04" db="EMBL/GenBank/DDBJ databases">
        <title>The genome of Intoshia linei affirms orthonectids as highly simplified spiralians.</title>
        <authorList>
            <person name="Mikhailov K.V."/>
            <person name="Slusarev G.S."/>
            <person name="Nikitin M.A."/>
            <person name="Logacheva M.D."/>
            <person name="Penin A."/>
            <person name="Aleoshin V."/>
            <person name="Panchin Y.V."/>
        </authorList>
    </citation>
    <scope>NUCLEOTIDE SEQUENCE [LARGE SCALE GENOMIC DNA]</scope>
    <source>
        <strain evidence="2">Intl2013</strain>
        <tissue evidence="2">Whole animal</tissue>
    </source>
</reference>
<accession>A0A177ARV6</accession>